<feature type="transmembrane region" description="Helical" evidence="1">
    <location>
        <begin position="259"/>
        <end position="277"/>
    </location>
</feature>
<dbReference type="EMBL" id="JAQFWP010000050">
    <property type="protein sequence ID" value="MDA2807276.1"/>
    <property type="molecule type" value="Genomic_DNA"/>
</dbReference>
<keyword evidence="4" id="KW-1185">Reference proteome</keyword>
<evidence type="ECO:0000313" key="3">
    <source>
        <dbReference type="EMBL" id="MDA2807276.1"/>
    </source>
</evidence>
<protein>
    <recommendedName>
        <fullName evidence="2">HTTM domain-containing protein</fullName>
    </recommendedName>
</protein>
<evidence type="ECO:0000259" key="2">
    <source>
        <dbReference type="Pfam" id="PF05090"/>
    </source>
</evidence>
<organism evidence="3 4">
    <name type="scientific">Nocardiopsis suaedae</name>
    <dbReference type="NCBI Taxonomy" id="3018444"/>
    <lineage>
        <taxon>Bacteria</taxon>
        <taxon>Bacillati</taxon>
        <taxon>Actinomycetota</taxon>
        <taxon>Actinomycetes</taxon>
        <taxon>Streptosporangiales</taxon>
        <taxon>Nocardiopsidaceae</taxon>
        <taxon>Nocardiopsis</taxon>
    </lineage>
</organism>
<sequence length="289" mass="31019">MIAQVGDPVRAANRGESNSVGQRLDAARSTGVEVHALGFARVGIGVAGLIACLITFPALHDIWEGGYLRPFIRLPLLPWEIVFATWLSSSIIFIFGGAPKVTGPLLSAITLYSILIDERLYGGHLLLLALLSFFVGMAGGGRITRTAFGTYTNSAGVNAFAFLARTQVCTVYFFTALSKINSSFLSGAVLTWSAGTPGALLSVPWEIVPEYIPTLLALAAITSELAIAVLLPSKRTFKYACLLGLGLHGSIMLFMAPRSAFFCFALLCLAIYPMFYFKTSPPLPLRSSR</sequence>
<proteinExistence type="predicted"/>
<evidence type="ECO:0000256" key="1">
    <source>
        <dbReference type="SAM" id="Phobius"/>
    </source>
</evidence>
<accession>A0ABT4TSA1</accession>
<keyword evidence="1" id="KW-0472">Membrane</keyword>
<gene>
    <name evidence="3" type="ORF">O4U47_22410</name>
</gene>
<feature type="domain" description="HTTM" evidence="2">
    <location>
        <begin position="81"/>
        <end position="276"/>
    </location>
</feature>
<dbReference type="RefSeq" id="WP_270679905.1">
    <property type="nucleotide sequence ID" value="NZ_JAQFWP010000050.1"/>
</dbReference>
<name>A0ABT4TSA1_9ACTN</name>
<keyword evidence="1" id="KW-1133">Transmembrane helix</keyword>
<feature type="transmembrane region" description="Helical" evidence="1">
    <location>
        <begin position="184"/>
        <end position="205"/>
    </location>
</feature>
<evidence type="ECO:0000313" key="4">
    <source>
        <dbReference type="Proteomes" id="UP001165685"/>
    </source>
</evidence>
<keyword evidence="1" id="KW-0812">Transmembrane</keyword>
<reference evidence="3" key="1">
    <citation type="submission" date="2023-01" db="EMBL/GenBank/DDBJ databases">
        <title>Draft genome sequence of Nocardiopsis sp. LSu2-4 isolated from halophytes.</title>
        <authorList>
            <person name="Duangmal K."/>
            <person name="Chantavorakit T."/>
        </authorList>
    </citation>
    <scope>NUCLEOTIDE SEQUENCE</scope>
    <source>
        <strain evidence="3">LSu2-4</strain>
    </source>
</reference>
<dbReference type="Proteomes" id="UP001165685">
    <property type="component" value="Unassembled WGS sequence"/>
</dbReference>
<feature type="transmembrane region" description="Helical" evidence="1">
    <location>
        <begin position="211"/>
        <end position="231"/>
    </location>
</feature>
<feature type="transmembrane region" description="Helical" evidence="1">
    <location>
        <begin position="120"/>
        <end position="139"/>
    </location>
</feature>
<dbReference type="InterPro" id="IPR053934">
    <property type="entry name" value="HTTM_dom"/>
</dbReference>
<comment type="caution">
    <text evidence="3">The sequence shown here is derived from an EMBL/GenBank/DDBJ whole genome shotgun (WGS) entry which is preliminary data.</text>
</comment>
<feature type="transmembrane region" description="Helical" evidence="1">
    <location>
        <begin position="38"/>
        <end position="59"/>
    </location>
</feature>
<feature type="transmembrane region" description="Helical" evidence="1">
    <location>
        <begin position="159"/>
        <end position="177"/>
    </location>
</feature>
<dbReference type="Pfam" id="PF05090">
    <property type="entry name" value="HTTM"/>
    <property type="match status" value="1"/>
</dbReference>